<dbReference type="EMBL" id="KZ110592">
    <property type="protein sequence ID" value="OSX65746.1"/>
    <property type="molecule type" value="Genomic_DNA"/>
</dbReference>
<sequence length="323" mass="36140">MIISNAVWRAVDLDADPVFRDLARFSSITVLSLRDVGFPTILTLGRIHSATFRCFHHLPIPSFAMQAARDAVPEHVVQRHRADSSYVERPGCVATCRCLHLDKSDVGFEGRADELRACLPKLDERGILRCVLMQFMSRVGVHWDNKTGSWKHYGVGRRAAQGTVMTEEVSMADGGTCVSPCDDSEAGHLSISSRYGGCFGNMLRDPAADELADPYFSVCYLRASCPYEPSMPIGFTFIISRTSNSRSDMPIPNEICSAVLPSARKTDTNWEKARIATPFRDFARLMRTSLAVGRHAKRDSQRTTSHSKLVFWLFTRCRQKDNV</sequence>
<dbReference type="RefSeq" id="XP_024342540.1">
    <property type="nucleotide sequence ID" value="XM_024484272.1"/>
</dbReference>
<reference evidence="1 2" key="1">
    <citation type="submission" date="2017-04" db="EMBL/GenBank/DDBJ databases">
        <title>Genome Sequence of the Model Brown-Rot Fungus Postia placenta SB12.</title>
        <authorList>
            <consortium name="DOE Joint Genome Institute"/>
            <person name="Gaskell J."/>
            <person name="Kersten P."/>
            <person name="Larrondo L.F."/>
            <person name="Canessa P."/>
            <person name="Martinez D."/>
            <person name="Hibbett D."/>
            <person name="Schmoll M."/>
            <person name="Kubicek C.P."/>
            <person name="Martinez A.T."/>
            <person name="Yadav J."/>
            <person name="Master E."/>
            <person name="Magnuson J.K."/>
            <person name="James T."/>
            <person name="Yaver D."/>
            <person name="Berka R."/>
            <person name="Labutti K."/>
            <person name="Lipzen A."/>
            <person name="Aerts A."/>
            <person name="Barry K."/>
            <person name="Henrissat B."/>
            <person name="Blanchette R."/>
            <person name="Grigoriev I."/>
            <person name="Cullen D."/>
        </authorList>
    </citation>
    <scope>NUCLEOTIDE SEQUENCE [LARGE SCALE GENOMIC DNA]</scope>
    <source>
        <strain evidence="1 2">MAD-698-R-SB12</strain>
    </source>
</reference>
<dbReference type="GeneID" id="36329221"/>
<gene>
    <name evidence="1" type="ORF">POSPLADRAFT_1132920</name>
</gene>
<evidence type="ECO:0000313" key="2">
    <source>
        <dbReference type="Proteomes" id="UP000194127"/>
    </source>
</evidence>
<dbReference type="Proteomes" id="UP000194127">
    <property type="component" value="Unassembled WGS sequence"/>
</dbReference>
<dbReference type="OrthoDB" id="10270153at2759"/>
<proteinExistence type="predicted"/>
<protein>
    <submittedName>
        <fullName evidence="1">Uncharacterized protein</fullName>
    </submittedName>
</protein>
<keyword evidence="2" id="KW-1185">Reference proteome</keyword>
<organism evidence="1 2">
    <name type="scientific">Postia placenta MAD-698-R-SB12</name>
    <dbReference type="NCBI Taxonomy" id="670580"/>
    <lineage>
        <taxon>Eukaryota</taxon>
        <taxon>Fungi</taxon>
        <taxon>Dikarya</taxon>
        <taxon>Basidiomycota</taxon>
        <taxon>Agaricomycotina</taxon>
        <taxon>Agaricomycetes</taxon>
        <taxon>Polyporales</taxon>
        <taxon>Adustoporiaceae</taxon>
        <taxon>Rhodonia</taxon>
    </lineage>
</organism>
<dbReference type="AlphaFoldDB" id="A0A1X6NBC9"/>
<name>A0A1X6NBC9_9APHY</name>
<evidence type="ECO:0000313" key="1">
    <source>
        <dbReference type="EMBL" id="OSX65746.1"/>
    </source>
</evidence>
<accession>A0A1X6NBC9</accession>